<name>A0A6G9RTD5_9VIRU</name>
<protein>
    <submittedName>
        <fullName evidence="1">RNA-dependent RNA polymerase</fullName>
    </submittedName>
</protein>
<evidence type="ECO:0000313" key="1">
    <source>
        <dbReference type="EMBL" id="QIR30287.1"/>
    </source>
</evidence>
<proteinExistence type="predicted"/>
<keyword evidence="1" id="KW-0696">RNA-directed RNA polymerase</keyword>
<reference evidence="1" key="1">
    <citation type="journal article" date="2020" name="Virus Evol.">
        <title>Analysis of the virome associated to grapevine downy mildew lesions reveals new mycovirus lineages.</title>
        <authorList>
            <person name="Chiapello M."/>
            <person name="Rodriguez-Romero J."/>
            <person name="Ayllon M.A."/>
            <person name="Turina M."/>
        </authorList>
    </citation>
    <scope>NUCLEOTIDE SEQUENCE</scope>
    <source>
        <strain evidence="1">DMG-B_Contig1</strain>
    </source>
</reference>
<dbReference type="GO" id="GO:0003968">
    <property type="term" value="F:RNA-directed RNA polymerase activity"/>
    <property type="evidence" value="ECO:0007669"/>
    <property type="project" value="UniProtKB-KW"/>
</dbReference>
<organism evidence="1">
    <name type="scientific">Plasmopara viticola lesion associated narnavirus 8</name>
    <dbReference type="NCBI Taxonomy" id="2719533"/>
    <lineage>
        <taxon>Viruses</taxon>
        <taxon>Riboviria</taxon>
        <taxon>Orthornavirae</taxon>
        <taxon>Lenarviricota</taxon>
        <taxon>Amabiliviricetes</taxon>
        <taxon>Wolframvirales</taxon>
        <taxon>Narnaviridae</taxon>
        <taxon>Narnavirus</taxon>
    </lineage>
</organism>
<accession>A0A6G9RTD5</accession>
<keyword evidence="1" id="KW-0808">Transferase</keyword>
<sequence length="468" mass="53413">MLPTGTCVESEVLEHFRAELSIYGEDSVLTDTAILMGDPGCKGVLTLHNLVAEEEAALEAQLGRPVTLHDLEVPNPINLPWRHFSCAGDDHTAIGPSKYLDDIGRNHEKNQMVISPGKHQRSQIGGFYCERVIYKDANTRFISKDPLSYDEHALVDSIKVRLLSPESKDREAEVETNPAIGKARLLYKHLLWTPVGWQRTLNVLVQRRFFGRMRKYLPKLPNGDICRRVELPSSLGGIGMSPPSFEGWDFENVLLELSKNHLRLIQHALKGIPLDSFAERALSKFASDRYARGVKIDDVADLLIDRLFDLHETVSERQAQAHAVHQYKLRDNIGYRTIMKFVGKLGYETKFTLKRKLARAVNQEFLLVGESNRGFNHSTWEAREAAYEADLFIACVTNEVDEEYDLRYIYDKVKSYSHQDKLSRAIRTKQLYLDPTIDVETEEGSYNVLKDLKENTPNTQLPPTRQYV</sequence>
<keyword evidence="1" id="KW-0548">Nucleotidyltransferase</keyword>
<dbReference type="EMBL" id="MN539825">
    <property type="protein sequence ID" value="QIR30287.1"/>
    <property type="molecule type" value="Genomic_RNA"/>
</dbReference>